<evidence type="ECO:0000256" key="3">
    <source>
        <dbReference type="ARBA" id="ARBA00022676"/>
    </source>
</evidence>
<accession>A0A382YKY1</accession>
<keyword evidence="4" id="KW-0808">Transferase</keyword>
<evidence type="ECO:0000256" key="5">
    <source>
        <dbReference type="ARBA" id="ARBA00022975"/>
    </source>
</evidence>
<dbReference type="Pfam" id="PF00156">
    <property type="entry name" value="Pribosyltran"/>
    <property type="match status" value="1"/>
</dbReference>
<evidence type="ECO:0000256" key="4">
    <source>
        <dbReference type="ARBA" id="ARBA00022679"/>
    </source>
</evidence>
<dbReference type="GO" id="GO:0004588">
    <property type="term" value="F:orotate phosphoribosyltransferase activity"/>
    <property type="evidence" value="ECO:0007669"/>
    <property type="project" value="UniProtKB-EC"/>
</dbReference>
<sequence>KVLSFPESRTFIRQSLVKVISKHYGSANIIAGVATGAIAHGALVAEEMGLPFIYVRSAKKEHGKQNRIEGAYNSGQSVIVIEDLISSGKSSLEAVKALRKEGLNVKGLISIFTYGFDTAAKNFKKANCEFISLCNYSTLLQVAVKQDYIKQSDLEVLEKWRKNPSKWKK</sequence>
<dbReference type="CDD" id="cd06223">
    <property type="entry name" value="PRTases_typeI"/>
    <property type="match status" value="1"/>
</dbReference>
<evidence type="ECO:0000313" key="7">
    <source>
        <dbReference type="EMBL" id="SVD83957.1"/>
    </source>
</evidence>
<dbReference type="EMBL" id="UINC01176706">
    <property type="protein sequence ID" value="SVD83957.1"/>
    <property type="molecule type" value="Genomic_DNA"/>
</dbReference>
<keyword evidence="3" id="KW-0328">Glycosyltransferase</keyword>
<feature type="non-terminal residue" evidence="7">
    <location>
        <position position="1"/>
    </location>
</feature>
<proteinExistence type="inferred from homology"/>
<dbReference type="GO" id="GO:0044205">
    <property type="term" value="P:'de novo' UMP biosynthetic process"/>
    <property type="evidence" value="ECO:0007669"/>
    <property type="project" value="UniProtKB-UniPathway"/>
</dbReference>
<evidence type="ECO:0000256" key="1">
    <source>
        <dbReference type="ARBA" id="ARBA00004889"/>
    </source>
</evidence>
<evidence type="ECO:0000259" key="6">
    <source>
        <dbReference type="Pfam" id="PF00156"/>
    </source>
</evidence>
<dbReference type="InterPro" id="IPR023031">
    <property type="entry name" value="OPRT"/>
</dbReference>
<dbReference type="InterPro" id="IPR029057">
    <property type="entry name" value="PRTase-like"/>
</dbReference>
<dbReference type="PANTHER" id="PTHR19278:SF9">
    <property type="entry name" value="URIDINE 5'-MONOPHOSPHATE SYNTHASE"/>
    <property type="match status" value="1"/>
</dbReference>
<feature type="domain" description="Phosphoribosyltransferase" evidence="6">
    <location>
        <begin position="25"/>
        <end position="119"/>
    </location>
</feature>
<dbReference type="Gene3D" id="3.40.50.2020">
    <property type="match status" value="1"/>
</dbReference>
<dbReference type="InterPro" id="IPR000836">
    <property type="entry name" value="PRTase_dom"/>
</dbReference>
<gene>
    <name evidence="7" type="ORF">METZ01_LOCUS436811</name>
</gene>
<dbReference type="PANTHER" id="PTHR19278">
    <property type="entry name" value="OROTATE PHOSPHORIBOSYLTRANSFERASE"/>
    <property type="match status" value="1"/>
</dbReference>
<dbReference type="UniPathway" id="UPA00070">
    <property type="reaction ID" value="UER00119"/>
</dbReference>
<dbReference type="GO" id="GO:0019856">
    <property type="term" value="P:pyrimidine nucleobase biosynthetic process"/>
    <property type="evidence" value="ECO:0007669"/>
    <property type="project" value="TreeGrafter"/>
</dbReference>
<organism evidence="7">
    <name type="scientific">marine metagenome</name>
    <dbReference type="NCBI Taxonomy" id="408172"/>
    <lineage>
        <taxon>unclassified sequences</taxon>
        <taxon>metagenomes</taxon>
        <taxon>ecological metagenomes</taxon>
    </lineage>
</organism>
<comment type="pathway">
    <text evidence="1">Pyrimidine metabolism; UMP biosynthesis via de novo pathway; UMP from orotate: step 1/2.</text>
</comment>
<dbReference type="EC" id="2.4.2.10" evidence="2"/>
<evidence type="ECO:0000256" key="2">
    <source>
        <dbReference type="ARBA" id="ARBA00011971"/>
    </source>
</evidence>
<dbReference type="SUPFAM" id="SSF53271">
    <property type="entry name" value="PRTase-like"/>
    <property type="match status" value="1"/>
</dbReference>
<reference evidence="7" key="1">
    <citation type="submission" date="2018-05" db="EMBL/GenBank/DDBJ databases">
        <authorList>
            <person name="Lanie J.A."/>
            <person name="Ng W.-L."/>
            <person name="Kazmierczak K.M."/>
            <person name="Andrzejewski T.M."/>
            <person name="Davidsen T.M."/>
            <person name="Wayne K.J."/>
            <person name="Tettelin H."/>
            <person name="Glass J.I."/>
            <person name="Rusch D."/>
            <person name="Podicherti R."/>
            <person name="Tsui H.-C.T."/>
            <person name="Winkler M.E."/>
        </authorList>
    </citation>
    <scope>NUCLEOTIDE SEQUENCE</scope>
</reference>
<dbReference type="HAMAP" id="MF_01208">
    <property type="entry name" value="PyrE"/>
    <property type="match status" value="1"/>
</dbReference>
<dbReference type="AlphaFoldDB" id="A0A382YKY1"/>
<name>A0A382YKY1_9ZZZZ</name>
<protein>
    <recommendedName>
        <fullName evidence="2">orotate phosphoribosyltransferase</fullName>
        <ecNumber evidence="2">2.4.2.10</ecNumber>
    </recommendedName>
</protein>
<keyword evidence="5" id="KW-0665">Pyrimidine biosynthesis</keyword>